<dbReference type="Gene3D" id="1.25.40.20">
    <property type="entry name" value="Ankyrin repeat-containing domain"/>
    <property type="match status" value="1"/>
</dbReference>
<feature type="repeat" description="ANK" evidence="3">
    <location>
        <begin position="137"/>
        <end position="175"/>
    </location>
</feature>
<sequence length="243" mass="26817">MMRKISLALVVAVVGGLVFTYHQADKTQRAETLIADAYYGDLLAVKEGLEQGAPLHRTLYFSDEERGYGGIEFNALHAAASGGNEDIILFLLEKGLDINAATPQGWTPLFIAARDGQAEAAKLLVFKEAKLNIQTDLGATPLLMAITQKYPSEKVRQDLLLYLLKRGADANLADKKGLPPLFYAAALQNAQAVRLLRQYGAEKLPAQLQKKLLEQLEKKDKKAAKEIKKALTQKIERAQEEQE</sequence>
<gene>
    <name evidence="5" type="ORF">E7027_06055</name>
</gene>
<comment type="caution">
    <text evidence="5">The sequence shown here is derived from an EMBL/GenBank/DDBJ whole genome shotgun (WGS) entry which is preliminary data.</text>
</comment>
<dbReference type="AlphaFoldDB" id="A0A928DQE4"/>
<proteinExistence type="predicted"/>
<feature type="repeat" description="ANK" evidence="3">
    <location>
        <begin position="104"/>
        <end position="136"/>
    </location>
</feature>
<dbReference type="EMBL" id="SUVG01000007">
    <property type="protein sequence ID" value="MBE6421668.1"/>
    <property type="molecule type" value="Genomic_DNA"/>
</dbReference>
<organism evidence="5 6">
    <name type="scientific">Candidatus Avelusimicrobium gallicola</name>
    <dbReference type="NCBI Taxonomy" id="2562704"/>
    <lineage>
        <taxon>Bacteria</taxon>
        <taxon>Pseudomonadati</taxon>
        <taxon>Elusimicrobiota</taxon>
        <taxon>Elusimicrobia</taxon>
        <taxon>Elusimicrobiales</taxon>
        <taxon>Elusimicrobiaceae</taxon>
        <taxon>Candidatus Avelusimicrobium</taxon>
    </lineage>
</organism>
<dbReference type="PANTHER" id="PTHR24198:SF165">
    <property type="entry name" value="ANKYRIN REPEAT-CONTAINING PROTEIN-RELATED"/>
    <property type="match status" value="1"/>
</dbReference>
<dbReference type="Pfam" id="PF12796">
    <property type="entry name" value="Ank_2"/>
    <property type="match status" value="1"/>
</dbReference>
<keyword evidence="2 3" id="KW-0040">ANK repeat</keyword>
<evidence type="ECO:0000256" key="3">
    <source>
        <dbReference type="PROSITE-ProRule" id="PRU00023"/>
    </source>
</evidence>
<dbReference type="SUPFAM" id="SSF48403">
    <property type="entry name" value="Ankyrin repeat"/>
    <property type="match status" value="1"/>
</dbReference>
<dbReference type="InterPro" id="IPR002110">
    <property type="entry name" value="Ankyrin_rpt"/>
</dbReference>
<dbReference type="PRINTS" id="PR01415">
    <property type="entry name" value="ANKYRIN"/>
</dbReference>
<dbReference type="PANTHER" id="PTHR24198">
    <property type="entry name" value="ANKYRIN REPEAT AND PROTEIN KINASE DOMAIN-CONTAINING PROTEIN"/>
    <property type="match status" value="1"/>
</dbReference>
<protein>
    <recommendedName>
        <fullName evidence="7">Ankyrin repeat domain-containing protein</fullName>
    </recommendedName>
</protein>
<name>A0A928DQE4_9BACT</name>
<evidence type="ECO:0000256" key="1">
    <source>
        <dbReference type="ARBA" id="ARBA00022737"/>
    </source>
</evidence>
<dbReference type="PROSITE" id="PS50297">
    <property type="entry name" value="ANK_REP_REGION"/>
    <property type="match status" value="2"/>
</dbReference>
<dbReference type="PROSITE" id="PS50088">
    <property type="entry name" value="ANK_REPEAT"/>
    <property type="match status" value="3"/>
</dbReference>
<evidence type="ECO:0000256" key="4">
    <source>
        <dbReference type="SAM" id="Coils"/>
    </source>
</evidence>
<evidence type="ECO:0008006" key="7">
    <source>
        <dbReference type="Google" id="ProtNLM"/>
    </source>
</evidence>
<accession>A0A928DQE4</accession>
<feature type="repeat" description="ANK" evidence="3">
    <location>
        <begin position="71"/>
        <end position="103"/>
    </location>
</feature>
<dbReference type="SMART" id="SM00248">
    <property type="entry name" value="ANK"/>
    <property type="match status" value="4"/>
</dbReference>
<keyword evidence="4" id="KW-0175">Coiled coil</keyword>
<evidence type="ECO:0000313" key="6">
    <source>
        <dbReference type="Proteomes" id="UP000725649"/>
    </source>
</evidence>
<dbReference type="Proteomes" id="UP000725649">
    <property type="component" value="Unassembled WGS sequence"/>
</dbReference>
<evidence type="ECO:0000256" key="2">
    <source>
        <dbReference type="ARBA" id="ARBA00023043"/>
    </source>
</evidence>
<dbReference type="InterPro" id="IPR036770">
    <property type="entry name" value="Ankyrin_rpt-contain_sf"/>
</dbReference>
<reference evidence="5" key="1">
    <citation type="submission" date="2019-04" db="EMBL/GenBank/DDBJ databases">
        <title>Evolution of Biomass-Degrading Anaerobic Consortia Revealed by Metagenomics.</title>
        <authorList>
            <person name="Peng X."/>
        </authorList>
    </citation>
    <scope>NUCLEOTIDE SEQUENCE</scope>
    <source>
        <strain evidence="5">SIG66</strain>
    </source>
</reference>
<evidence type="ECO:0000313" key="5">
    <source>
        <dbReference type="EMBL" id="MBE6421668.1"/>
    </source>
</evidence>
<feature type="coiled-coil region" evidence="4">
    <location>
        <begin position="206"/>
        <end position="241"/>
    </location>
</feature>
<keyword evidence="1" id="KW-0677">Repeat</keyword>